<feature type="transmembrane region" description="Helical" evidence="1">
    <location>
        <begin position="49"/>
        <end position="65"/>
    </location>
</feature>
<dbReference type="EMBL" id="VRMG01000004">
    <property type="protein sequence ID" value="TXN31910.1"/>
    <property type="molecule type" value="Genomic_DNA"/>
</dbReference>
<feature type="transmembrane region" description="Helical" evidence="1">
    <location>
        <begin position="21"/>
        <end position="37"/>
    </location>
</feature>
<sequence length="116" mass="12383">MAAIAAIHVLDLPGKLKETPYLGYLYIVLIVAALVIAERLFTVATKLDYLAAGALAAAVIVAFVINRTVGMPGATDDIGNWLEPLGLLSLVVEVFVVWQSVAAVRAIRRLRALEIA</sequence>
<dbReference type="Proteomes" id="UP000321379">
    <property type="component" value="Unassembled WGS sequence"/>
</dbReference>
<comment type="caution">
    <text evidence="2">The sequence shown here is derived from an EMBL/GenBank/DDBJ whole genome shotgun (WGS) entry which is preliminary data.</text>
</comment>
<keyword evidence="1" id="KW-1133">Transmembrane helix</keyword>
<proteinExistence type="predicted"/>
<feature type="transmembrane region" description="Helical" evidence="1">
    <location>
        <begin position="85"/>
        <end position="107"/>
    </location>
</feature>
<gene>
    <name evidence="2" type="ORF">FVP33_03030</name>
</gene>
<keyword evidence="3" id="KW-1185">Reference proteome</keyword>
<organism evidence="2 3">
    <name type="scientific">Lacisediminihabitans profunda</name>
    <dbReference type="NCBI Taxonomy" id="2594790"/>
    <lineage>
        <taxon>Bacteria</taxon>
        <taxon>Bacillati</taxon>
        <taxon>Actinomycetota</taxon>
        <taxon>Actinomycetes</taxon>
        <taxon>Micrococcales</taxon>
        <taxon>Microbacteriaceae</taxon>
        <taxon>Lacisediminihabitans</taxon>
    </lineage>
</organism>
<protein>
    <submittedName>
        <fullName evidence="2">Uncharacterized protein</fullName>
    </submittedName>
</protein>
<dbReference type="AlphaFoldDB" id="A0A5C8UTE4"/>
<keyword evidence="1" id="KW-0472">Membrane</keyword>
<dbReference type="RefSeq" id="WP_147782159.1">
    <property type="nucleotide sequence ID" value="NZ_VRMG01000004.1"/>
</dbReference>
<name>A0A5C8UTE4_9MICO</name>
<accession>A0A5C8UTE4</accession>
<evidence type="ECO:0000256" key="1">
    <source>
        <dbReference type="SAM" id="Phobius"/>
    </source>
</evidence>
<evidence type="ECO:0000313" key="3">
    <source>
        <dbReference type="Proteomes" id="UP000321379"/>
    </source>
</evidence>
<reference evidence="2 3" key="1">
    <citation type="submission" date="2019-08" db="EMBL/GenBank/DDBJ databases">
        <title>Bacterial whole genome sequence for Glaciihabitans sp. CHu50b-6-2.</title>
        <authorList>
            <person name="Jin L."/>
        </authorList>
    </citation>
    <scope>NUCLEOTIDE SEQUENCE [LARGE SCALE GENOMIC DNA]</scope>
    <source>
        <strain evidence="2 3">CHu50b-6-2</strain>
    </source>
</reference>
<keyword evidence="1" id="KW-0812">Transmembrane</keyword>
<evidence type="ECO:0000313" key="2">
    <source>
        <dbReference type="EMBL" id="TXN31910.1"/>
    </source>
</evidence>